<comment type="caution">
    <text evidence="2">The sequence shown here is derived from an EMBL/GenBank/DDBJ whole genome shotgun (WGS) entry which is preliminary data.</text>
</comment>
<proteinExistence type="predicted"/>
<dbReference type="PANTHER" id="PTHR47751">
    <property type="entry name" value="SUPERFAMILY HYDROLASE, PUTATIVE (AFU_ORTHOLOGUE AFUA_2G16580)-RELATED"/>
    <property type="match status" value="1"/>
</dbReference>
<dbReference type="OrthoDB" id="9805123at2"/>
<dbReference type="InterPro" id="IPR000073">
    <property type="entry name" value="AB_hydrolase_1"/>
</dbReference>
<dbReference type="InterPro" id="IPR029058">
    <property type="entry name" value="AB_hydrolase_fold"/>
</dbReference>
<feature type="domain" description="AB hydrolase-1" evidence="1">
    <location>
        <begin position="58"/>
        <end position="293"/>
    </location>
</feature>
<keyword evidence="3" id="KW-1185">Reference proteome</keyword>
<dbReference type="AlphaFoldDB" id="A0A5D4XPI0"/>
<dbReference type="Gene3D" id="3.40.50.1820">
    <property type="entry name" value="alpha/beta hydrolase"/>
    <property type="match status" value="1"/>
</dbReference>
<reference evidence="2 3" key="1">
    <citation type="submission" date="2019-08" db="EMBL/GenBank/DDBJ databases">
        <title>Luteimonas viscosus sp. nov., isolated from soil of a sunflower field.</title>
        <authorList>
            <person name="Jianli Z."/>
            <person name="Ying Z."/>
        </authorList>
    </citation>
    <scope>NUCLEOTIDE SEQUENCE [LARGE SCALE GENOMIC DNA]</scope>
    <source>
        <strain evidence="2 3">XBU10</strain>
    </source>
</reference>
<sequence>MAAATPTLREATFHNGAIPIAAQLHLPPDFDQDRSWPAVVLSTPGSSVKEQVGAIYARKLAARGFVAITFDPAHQGASGGEPRDLEDPATRVEDLRCAVDLLVTLPFVDESRIAVLGICAGGGYAVNAALTEHRFKAVATVVATDVGRAFRRMLRGERLHARLAEVGRARTAAARGAAERRKPWIPDSLEAAGAESVTDRDLLEAIRFYRESPHRHPNASNRLLFRSLGPMLGFDAFHLVPDLLVQPLMVIVGGRQGSTCQYETGQALYGLARGPDKALVVIPGAGHYDLYHRDEHIDPALDRIAPFLQFHLDP</sequence>
<dbReference type="Gene3D" id="1.10.10.800">
    <property type="match status" value="1"/>
</dbReference>
<keyword evidence="2" id="KW-0378">Hydrolase</keyword>
<dbReference type="EMBL" id="VTFT01000001">
    <property type="protein sequence ID" value="TYT26578.1"/>
    <property type="molecule type" value="Genomic_DNA"/>
</dbReference>
<evidence type="ECO:0000259" key="1">
    <source>
        <dbReference type="Pfam" id="PF12697"/>
    </source>
</evidence>
<dbReference type="RefSeq" id="WP_149103130.1">
    <property type="nucleotide sequence ID" value="NZ_VTFT01000001.1"/>
</dbReference>
<dbReference type="Pfam" id="PF12697">
    <property type="entry name" value="Abhydrolase_6"/>
    <property type="match status" value="1"/>
</dbReference>
<name>A0A5D4XPI0_9GAMM</name>
<evidence type="ECO:0000313" key="3">
    <source>
        <dbReference type="Proteomes" id="UP000324973"/>
    </source>
</evidence>
<dbReference type="SUPFAM" id="SSF53474">
    <property type="entry name" value="alpha/beta-Hydrolases"/>
    <property type="match status" value="1"/>
</dbReference>
<evidence type="ECO:0000313" key="2">
    <source>
        <dbReference type="EMBL" id="TYT26578.1"/>
    </source>
</evidence>
<dbReference type="Proteomes" id="UP000324973">
    <property type="component" value="Unassembled WGS sequence"/>
</dbReference>
<dbReference type="PANTHER" id="PTHR47751:SF1">
    <property type="entry name" value="SUPERFAMILY HYDROLASE, PUTATIVE (AFU_ORTHOLOGUE AFUA_2G16580)-RELATED"/>
    <property type="match status" value="1"/>
</dbReference>
<protein>
    <submittedName>
        <fullName evidence="2">Alpha/beta hydrolase</fullName>
    </submittedName>
</protein>
<accession>A0A5D4XPI0</accession>
<dbReference type="InterPro" id="IPR051411">
    <property type="entry name" value="Polyketide_trans_af380"/>
</dbReference>
<dbReference type="GO" id="GO:0016787">
    <property type="term" value="F:hydrolase activity"/>
    <property type="evidence" value="ECO:0007669"/>
    <property type="project" value="UniProtKB-KW"/>
</dbReference>
<gene>
    <name evidence="2" type="ORF">FZO89_10090</name>
</gene>
<organism evidence="2 3">
    <name type="scientific">Luteimonas viscosa</name>
    <dbReference type="NCBI Taxonomy" id="1132694"/>
    <lineage>
        <taxon>Bacteria</taxon>
        <taxon>Pseudomonadati</taxon>
        <taxon>Pseudomonadota</taxon>
        <taxon>Gammaproteobacteria</taxon>
        <taxon>Lysobacterales</taxon>
        <taxon>Lysobacteraceae</taxon>
        <taxon>Luteimonas</taxon>
    </lineage>
</organism>